<comment type="caution">
    <text evidence="18">The sequence shown here is derived from an EMBL/GenBank/DDBJ whole genome shotgun (WGS) entry which is preliminary data.</text>
</comment>
<reference evidence="18 19" key="1">
    <citation type="journal article" date="2014" name="Genome Announc.">
        <title>Draft genome sequence of the pathogenic fungus Scedosporium apiospermum.</title>
        <authorList>
            <person name="Vandeputte P."/>
            <person name="Ghamrawi S."/>
            <person name="Rechenmann M."/>
            <person name="Iltis A."/>
            <person name="Giraud S."/>
            <person name="Fleury M."/>
            <person name="Thornton C."/>
            <person name="Delhaes L."/>
            <person name="Meyer W."/>
            <person name="Papon N."/>
            <person name="Bouchara J.P."/>
        </authorList>
    </citation>
    <scope>NUCLEOTIDE SEQUENCE [LARGE SCALE GENOMIC DNA]</scope>
    <source>
        <strain evidence="18 19">IHEM 14462</strain>
    </source>
</reference>
<comment type="cofactor">
    <cofactor evidence="1">
        <name>Cu(2+)</name>
        <dbReference type="ChEBI" id="CHEBI:29036"/>
    </cofactor>
</comment>
<keyword evidence="7" id="KW-0560">Oxidoreductase</keyword>
<dbReference type="OrthoDB" id="5558646at2759"/>
<feature type="chain" id="PRO_5013153143" description="lytic cellulose monooxygenase (C4-dehydrogenating)" evidence="16">
    <location>
        <begin position="16"/>
        <end position="234"/>
    </location>
</feature>
<evidence type="ECO:0000256" key="1">
    <source>
        <dbReference type="ARBA" id="ARBA00001973"/>
    </source>
</evidence>
<evidence type="ECO:0000313" key="19">
    <source>
        <dbReference type="Proteomes" id="UP000028545"/>
    </source>
</evidence>
<evidence type="ECO:0000313" key="18">
    <source>
        <dbReference type="EMBL" id="KEZ42398.1"/>
    </source>
</evidence>
<evidence type="ECO:0000256" key="14">
    <source>
        <dbReference type="ARBA" id="ARBA00045077"/>
    </source>
</evidence>
<gene>
    <name evidence="18" type="ORF">SAPIO_CDS5581</name>
</gene>
<feature type="signal peptide" evidence="16">
    <location>
        <begin position="1"/>
        <end position="15"/>
    </location>
</feature>
<dbReference type="HOGENOM" id="CLU_031730_0_3_1"/>
<dbReference type="GO" id="GO:0030245">
    <property type="term" value="P:cellulose catabolic process"/>
    <property type="evidence" value="ECO:0007669"/>
    <property type="project" value="UniProtKB-KW"/>
</dbReference>
<comment type="similarity">
    <text evidence="13">Belongs to the polysaccharide monooxygenase AA9 family.</text>
</comment>
<evidence type="ECO:0000256" key="13">
    <source>
        <dbReference type="ARBA" id="ARBA00044502"/>
    </source>
</evidence>
<organism evidence="18 19">
    <name type="scientific">Pseudallescheria apiosperma</name>
    <name type="common">Scedosporium apiospermum</name>
    <dbReference type="NCBI Taxonomy" id="563466"/>
    <lineage>
        <taxon>Eukaryota</taxon>
        <taxon>Fungi</taxon>
        <taxon>Dikarya</taxon>
        <taxon>Ascomycota</taxon>
        <taxon>Pezizomycotina</taxon>
        <taxon>Sordariomycetes</taxon>
        <taxon>Hypocreomycetidae</taxon>
        <taxon>Microascales</taxon>
        <taxon>Microascaceae</taxon>
        <taxon>Scedosporium</taxon>
    </lineage>
</organism>
<feature type="domain" description="Auxiliary Activity family 9 catalytic" evidence="17">
    <location>
        <begin position="16"/>
        <end position="224"/>
    </location>
</feature>
<dbReference type="EMBL" id="JOWA01000099">
    <property type="protein sequence ID" value="KEZ42398.1"/>
    <property type="molecule type" value="Genomic_DNA"/>
</dbReference>
<dbReference type="Proteomes" id="UP000028545">
    <property type="component" value="Unassembled WGS sequence"/>
</dbReference>
<name>A0A084G4Y6_PSEDA</name>
<dbReference type="PANTHER" id="PTHR33353">
    <property type="entry name" value="PUTATIVE (AFU_ORTHOLOGUE AFUA_1G12560)-RELATED"/>
    <property type="match status" value="1"/>
</dbReference>
<comment type="subcellular location">
    <subcellularLocation>
        <location evidence="2">Secreted</location>
    </subcellularLocation>
</comment>
<keyword evidence="11" id="KW-0119">Carbohydrate metabolism</keyword>
<dbReference type="AlphaFoldDB" id="A0A084G4Y6"/>
<evidence type="ECO:0000256" key="8">
    <source>
        <dbReference type="ARBA" id="ARBA00023008"/>
    </source>
</evidence>
<dbReference type="CDD" id="cd21175">
    <property type="entry name" value="LPMO_AA9"/>
    <property type="match status" value="1"/>
</dbReference>
<dbReference type="InterPro" id="IPR005103">
    <property type="entry name" value="AA9_LPMO"/>
</dbReference>
<sequence length="234" mass="24689">MRLFNILAAASVANAHTIFVSLEVDGQNLGVSNGVRTPTYDGPIMDVTSQSLACNGDPNPTMSTNTVIDVKAGSTVTAIWRHTLDSGPENVMDPSHVGPTIAYLKKVDDAKTAAGPGDGWFKIQEDGYQNGVWGTSKVIQNGGKHEIKIPDCIEDGQYLLRAEMIALHGAGTYPGAQFYMECAQLNIVGGSGSASPQTHAIPGIYSGSDPGVQISVYYPPVTNYIVPGPSLFTC</sequence>
<keyword evidence="19" id="KW-1185">Reference proteome</keyword>
<dbReference type="EC" id="1.14.99.56" evidence="15"/>
<proteinExistence type="inferred from homology"/>
<keyword evidence="3" id="KW-0964">Secreted</keyword>
<evidence type="ECO:0000256" key="5">
    <source>
        <dbReference type="ARBA" id="ARBA00022729"/>
    </source>
</evidence>
<keyword evidence="9" id="KW-0503">Monooxygenase</keyword>
<evidence type="ECO:0000256" key="15">
    <source>
        <dbReference type="ARBA" id="ARBA00047174"/>
    </source>
</evidence>
<keyword evidence="8" id="KW-0186">Copper</keyword>
<accession>A0A084G4Y6</accession>
<evidence type="ECO:0000256" key="6">
    <source>
        <dbReference type="ARBA" id="ARBA00023001"/>
    </source>
</evidence>
<evidence type="ECO:0000256" key="12">
    <source>
        <dbReference type="ARBA" id="ARBA00023326"/>
    </source>
</evidence>
<evidence type="ECO:0000256" key="4">
    <source>
        <dbReference type="ARBA" id="ARBA00022723"/>
    </source>
</evidence>
<evidence type="ECO:0000256" key="3">
    <source>
        <dbReference type="ARBA" id="ARBA00022525"/>
    </source>
</evidence>
<dbReference type="InterPro" id="IPR049892">
    <property type="entry name" value="AA9"/>
</dbReference>
<dbReference type="GO" id="GO:0005576">
    <property type="term" value="C:extracellular region"/>
    <property type="evidence" value="ECO:0007669"/>
    <property type="project" value="UniProtKB-SubCell"/>
</dbReference>
<keyword evidence="6" id="KW-0136">Cellulose degradation</keyword>
<keyword evidence="10" id="KW-1015">Disulfide bond</keyword>
<dbReference type="OMA" id="QAHTIFV"/>
<dbReference type="Pfam" id="PF03443">
    <property type="entry name" value="AA9"/>
    <property type="match status" value="1"/>
</dbReference>
<dbReference type="VEuPathDB" id="FungiDB:SAPIO_CDS5581"/>
<protein>
    <recommendedName>
        <fullName evidence="15">lytic cellulose monooxygenase (C4-dehydrogenating)</fullName>
        <ecNumber evidence="15">1.14.99.56</ecNumber>
    </recommendedName>
</protein>
<evidence type="ECO:0000256" key="2">
    <source>
        <dbReference type="ARBA" id="ARBA00004613"/>
    </source>
</evidence>
<evidence type="ECO:0000256" key="16">
    <source>
        <dbReference type="SAM" id="SignalP"/>
    </source>
</evidence>
<evidence type="ECO:0000259" key="17">
    <source>
        <dbReference type="Pfam" id="PF03443"/>
    </source>
</evidence>
<dbReference type="GO" id="GO:0004497">
    <property type="term" value="F:monooxygenase activity"/>
    <property type="evidence" value="ECO:0007669"/>
    <property type="project" value="UniProtKB-KW"/>
</dbReference>
<evidence type="ECO:0000256" key="9">
    <source>
        <dbReference type="ARBA" id="ARBA00023033"/>
    </source>
</evidence>
<dbReference type="GeneID" id="27724653"/>
<dbReference type="Gene3D" id="2.70.50.70">
    <property type="match status" value="1"/>
</dbReference>
<dbReference type="RefSeq" id="XP_016642197.1">
    <property type="nucleotide sequence ID" value="XM_016787882.1"/>
</dbReference>
<keyword evidence="12" id="KW-0624">Polysaccharide degradation</keyword>
<evidence type="ECO:0000256" key="7">
    <source>
        <dbReference type="ARBA" id="ARBA00023002"/>
    </source>
</evidence>
<evidence type="ECO:0000256" key="10">
    <source>
        <dbReference type="ARBA" id="ARBA00023157"/>
    </source>
</evidence>
<evidence type="ECO:0000256" key="11">
    <source>
        <dbReference type="ARBA" id="ARBA00023277"/>
    </source>
</evidence>
<dbReference type="PANTHER" id="PTHR33353:SF18">
    <property type="entry name" value="ENDOGLUCANASE II"/>
    <property type="match status" value="1"/>
</dbReference>
<keyword evidence="5 16" id="KW-0732">Signal</keyword>
<comment type="catalytic activity">
    <reaction evidence="14">
        <text>[(1-&gt;4)-beta-D-glucosyl]n+m + reduced acceptor + O2 = 4-dehydro-beta-D-glucosyl-[(1-&gt;4)-beta-D-glucosyl]n-1 + [(1-&gt;4)-beta-D-glucosyl]m + acceptor + H2O.</text>
        <dbReference type="EC" id="1.14.99.56"/>
    </reaction>
</comment>
<keyword evidence="4" id="KW-0479">Metal-binding</keyword>
<dbReference type="KEGG" id="sapo:SAPIO_CDS5581"/>
<dbReference type="GO" id="GO:0046872">
    <property type="term" value="F:metal ion binding"/>
    <property type="evidence" value="ECO:0007669"/>
    <property type="project" value="UniProtKB-KW"/>
</dbReference>